<dbReference type="RefSeq" id="WP_234145706.1">
    <property type="nucleotide sequence ID" value="NZ_JAGQAF010000020.1"/>
</dbReference>
<reference evidence="1" key="1">
    <citation type="journal article" date="2021" name="Environ. Microbiol.">
        <title>Cryptic niche differentiation of novel sediment ecotypes of Rugeria pomeroyi correlates with nitrate respiration.</title>
        <authorList>
            <person name="Lin X."/>
            <person name="McNichol J."/>
            <person name="Chu X."/>
            <person name="Qian Y."/>
            <person name="Luo H."/>
        </authorList>
    </citation>
    <scope>NUCLEOTIDE SEQUENCE</scope>
    <source>
        <strain evidence="1">SZCCDBB064</strain>
    </source>
</reference>
<evidence type="ECO:0000313" key="1">
    <source>
        <dbReference type="EMBL" id="MCE8540067.1"/>
    </source>
</evidence>
<evidence type="ECO:0000313" key="2">
    <source>
        <dbReference type="Proteomes" id="UP000813672"/>
    </source>
</evidence>
<accession>A0A9Q3WS27</accession>
<comment type="caution">
    <text evidence="1">The sequence shown here is derived from an EMBL/GenBank/DDBJ whole genome shotgun (WGS) entry which is preliminary data.</text>
</comment>
<name>A0A9Q3WS27_9RHOB</name>
<dbReference type="EMBL" id="JAGQAF010000020">
    <property type="protein sequence ID" value="MCE8540067.1"/>
    <property type="molecule type" value="Genomic_DNA"/>
</dbReference>
<gene>
    <name evidence="1" type="ORF">KBY27_21605</name>
</gene>
<dbReference type="AlphaFoldDB" id="A0A9Q3WS27"/>
<protein>
    <submittedName>
        <fullName evidence="1">Uncharacterized protein</fullName>
    </submittedName>
</protein>
<sequence length="64" mass="7417">MLLQLKNSSLGRALWRLRRAVWRLGKRAAPIYERIPSPAHLKAANRAHNREQQRILAAFERGDS</sequence>
<organism evidence="1 2">
    <name type="scientific">Ruegeria pomeroyi</name>
    <dbReference type="NCBI Taxonomy" id="89184"/>
    <lineage>
        <taxon>Bacteria</taxon>
        <taxon>Pseudomonadati</taxon>
        <taxon>Pseudomonadota</taxon>
        <taxon>Alphaproteobacteria</taxon>
        <taxon>Rhodobacterales</taxon>
        <taxon>Roseobacteraceae</taxon>
        <taxon>Ruegeria</taxon>
    </lineage>
</organism>
<proteinExistence type="predicted"/>
<dbReference type="Proteomes" id="UP000813672">
    <property type="component" value="Unassembled WGS sequence"/>
</dbReference>